<keyword evidence="4" id="KW-0067">ATP-binding</keyword>
<gene>
    <name evidence="6" type="ORF">PSYJA_38214</name>
</gene>
<dbReference type="HOGENOM" id="CLU_2325795_0_0_6"/>
<dbReference type="InterPro" id="IPR040707">
    <property type="entry name" value="FGAR-AT_N"/>
</dbReference>
<evidence type="ECO:0000313" key="7">
    <source>
        <dbReference type="Proteomes" id="UP000004471"/>
    </source>
</evidence>
<dbReference type="GO" id="GO:0006164">
    <property type="term" value="P:purine nucleotide biosynthetic process"/>
    <property type="evidence" value="ECO:0007669"/>
    <property type="project" value="UniProtKB-KW"/>
</dbReference>
<dbReference type="EMBL" id="AEAH01002567">
    <property type="protein sequence ID" value="EGH34472.1"/>
    <property type="molecule type" value="Genomic_DNA"/>
</dbReference>
<dbReference type="Proteomes" id="UP000004471">
    <property type="component" value="Unassembled WGS sequence"/>
</dbReference>
<dbReference type="EC" id="6.3.5.3" evidence="6"/>
<accession>F3FW80</accession>
<sequence length="100" mass="10910">MFLVLPRFGTISPWSSKASDIARNCGLSKIQRLERGIAFYVEGQFNETEAQVIADSLHDRMTQLVLGDLEQAANLFSHAQPKPLTAVDILGGGRAALENP</sequence>
<dbReference type="PANTHER" id="PTHR10099:SF1">
    <property type="entry name" value="PHOSPHORIBOSYLFORMYLGLYCINAMIDINE SYNTHASE"/>
    <property type="match status" value="1"/>
</dbReference>
<keyword evidence="2" id="KW-0547">Nucleotide-binding</keyword>
<evidence type="ECO:0000256" key="4">
    <source>
        <dbReference type="ARBA" id="ARBA00022840"/>
    </source>
</evidence>
<evidence type="ECO:0000256" key="3">
    <source>
        <dbReference type="ARBA" id="ARBA00022755"/>
    </source>
</evidence>
<reference evidence="6 7" key="1">
    <citation type="journal article" date="2011" name="PLoS Pathog.">
        <title>Dynamic evolution of pathogenicity revealed by sequencing and comparative genomics of 19 Pseudomonas syringae isolates.</title>
        <authorList>
            <person name="Baltrus D.A."/>
            <person name="Nishimura M.T."/>
            <person name="Romanchuk A."/>
            <person name="Chang J.H."/>
            <person name="Mukhtar M.S."/>
            <person name="Cherkis K."/>
            <person name="Roach J."/>
            <person name="Grant S.R."/>
            <person name="Jones C.D."/>
            <person name="Dangl J.L."/>
        </authorList>
    </citation>
    <scope>NUCLEOTIDE SEQUENCE [LARGE SCALE GENOMIC DNA]</scope>
    <source>
        <strain evidence="7">M301072PT</strain>
    </source>
</reference>
<name>F3FW80_PSESX</name>
<protein>
    <submittedName>
        <fullName evidence="6">Phosphoribosylformylglycinamidine synthase</fullName>
        <ecNumber evidence="6">6.3.5.3</ecNumber>
    </submittedName>
</protein>
<dbReference type="Pfam" id="PF18076">
    <property type="entry name" value="FGAR-AT_N"/>
    <property type="match status" value="1"/>
</dbReference>
<feature type="domain" description="Phosphoribosylformylglycinamidine synthase N-terminal" evidence="5">
    <location>
        <begin position="2"/>
        <end position="76"/>
    </location>
</feature>
<dbReference type="GO" id="GO:0005524">
    <property type="term" value="F:ATP binding"/>
    <property type="evidence" value="ECO:0007669"/>
    <property type="project" value="UniProtKB-KW"/>
</dbReference>
<keyword evidence="1 6" id="KW-0436">Ligase</keyword>
<evidence type="ECO:0000259" key="5">
    <source>
        <dbReference type="Pfam" id="PF18076"/>
    </source>
</evidence>
<proteinExistence type="predicted"/>
<dbReference type="AlphaFoldDB" id="F3FW80"/>
<keyword evidence="3" id="KW-0658">Purine biosynthesis</keyword>
<comment type="caution">
    <text evidence="6">The sequence shown here is derived from an EMBL/GenBank/DDBJ whole genome shotgun (WGS) entry which is preliminary data.</text>
</comment>
<evidence type="ECO:0000313" key="6">
    <source>
        <dbReference type="EMBL" id="EGH34472.1"/>
    </source>
</evidence>
<dbReference type="GO" id="GO:0005737">
    <property type="term" value="C:cytoplasm"/>
    <property type="evidence" value="ECO:0007669"/>
    <property type="project" value="TreeGrafter"/>
</dbReference>
<feature type="non-terminal residue" evidence="6">
    <location>
        <position position="100"/>
    </location>
</feature>
<dbReference type="InterPro" id="IPR036604">
    <property type="entry name" value="PurS-like_sf"/>
</dbReference>
<evidence type="ECO:0000256" key="1">
    <source>
        <dbReference type="ARBA" id="ARBA00022598"/>
    </source>
</evidence>
<evidence type="ECO:0000256" key="2">
    <source>
        <dbReference type="ARBA" id="ARBA00022741"/>
    </source>
</evidence>
<organism evidence="6 7">
    <name type="scientific">Pseudomonas syringae pv. japonica str. M301072</name>
    <dbReference type="NCBI Taxonomy" id="629262"/>
    <lineage>
        <taxon>Bacteria</taxon>
        <taxon>Pseudomonadati</taxon>
        <taxon>Pseudomonadota</taxon>
        <taxon>Gammaproteobacteria</taxon>
        <taxon>Pseudomonadales</taxon>
        <taxon>Pseudomonadaceae</taxon>
        <taxon>Pseudomonas</taxon>
        <taxon>Pseudomonas syringae</taxon>
    </lineage>
</organism>
<dbReference type="GO" id="GO:0004642">
    <property type="term" value="F:phosphoribosylformylglycinamidine synthase activity"/>
    <property type="evidence" value="ECO:0007669"/>
    <property type="project" value="UniProtKB-EC"/>
</dbReference>
<dbReference type="PANTHER" id="PTHR10099">
    <property type="entry name" value="PHOSPHORIBOSYLFORMYLGLYCINAMIDINE SYNTHASE"/>
    <property type="match status" value="1"/>
</dbReference>
<dbReference type="SUPFAM" id="SSF82697">
    <property type="entry name" value="PurS-like"/>
    <property type="match status" value="1"/>
</dbReference>